<dbReference type="EC" id="3.5.-.-" evidence="3"/>
<evidence type="ECO:0000313" key="3">
    <source>
        <dbReference type="EMBL" id="EFH09861.1"/>
    </source>
</evidence>
<evidence type="ECO:0000256" key="2">
    <source>
        <dbReference type="ARBA" id="ARBA00022801"/>
    </source>
</evidence>
<dbReference type="RefSeq" id="WP_007002947.1">
    <property type="nucleotide sequence ID" value="NZ_GG770777.1"/>
</dbReference>
<dbReference type="SUPFAM" id="SSF55031">
    <property type="entry name" value="Bacterial exopeptidase dimerisation domain"/>
    <property type="match status" value="1"/>
</dbReference>
<evidence type="ECO:0000256" key="1">
    <source>
        <dbReference type="ARBA" id="ARBA00006153"/>
    </source>
</evidence>
<dbReference type="HOGENOM" id="CLU_1172870_0_0_5"/>
<dbReference type="PANTHER" id="PTHR32494">
    <property type="entry name" value="ALLANTOATE DEIMINASE-RELATED"/>
    <property type="match status" value="1"/>
</dbReference>
<dbReference type="SUPFAM" id="SSF53187">
    <property type="entry name" value="Zn-dependent exopeptidases"/>
    <property type="match status" value="1"/>
</dbReference>
<comment type="caution">
    <text evidence="3">The sequence shown here is derived from an EMBL/GenBank/DDBJ whole genome shotgun (WGS) entry which is preliminary data.</text>
</comment>
<dbReference type="PANTHER" id="PTHR32494:SF5">
    <property type="entry name" value="ALLANTOATE AMIDOHYDROLASE"/>
    <property type="match status" value="1"/>
</dbReference>
<keyword evidence="4" id="KW-1185">Reference proteome</keyword>
<dbReference type="EMBL" id="ADVL01000728">
    <property type="protein sequence ID" value="EFH09861.1"/>
    <property type="molecule type" value="Genomic_DNA"/>
</dbReference>
<dbReference type="GO" id="GO:0016813">
    <property type="term" value="F:hydrolase activity, acting on carbon-nitrogen (but not peptide) bonds, in linear amidines"/>
    <property type="evidence" value="ECO:0007669"/>
    <property type="project" value="InterPro"/>
</dbReference>
<feature type="non-terminal residue" evidence="3">
    <location>
        <position position="1"/>
    </location>
</feature>
<proteinExistence type="inferred from homology"/>
<organism evidence="3 4">
    <name type="scientific">Pseudoroseomonas cervicalis ATCC 49957</name>
    <dbReference type="NCBI Taxonomy" id="525371"/>
    <lineage>
        <taxon>Bacteria</taxon>
        <taxon>Pseudomonadati</taxon>
        <taxon>Pseudomonadota</taxon>
        <taxon>Alphaproteobacteria</taxon>
        <taxon>Acetobacterales</taxon>
        <taxon>Roseomonadaceae</taxon>
        <taxon>Roseomonas</taxon>
    </lineage>
</organism>
<dbReference type="InterPro" id="IPR010158">
    <property type="entry name" value="Amidase_Cbmase"/>
</dbReference>
<dbReference type="AlphaFoldDB" id="D5RS55"/>
<sequence>APLPELRRTNFFWELHIEQGPVLVDRGLPAAAVSAVRGHVRYPGALCQGEAGHSGAVPRHLRRDPALAVAELLHELDTLWGRALQEGADLVLTAGQLWIDPASATATRIPDAVRFSLDLRSAQPAVLAELAALLPRRAAEIGARRGVRFDLGQAVRAAPVLLDEAARAAIEAALPEPVTLASGAGHDAAEFVRRGTPAAMVFIRNRNGSHNPAEAMEMEDFLAGLAAMQQAIRAAG</sequence>
<dbReference type="Proteomes" id="UP000005324">
    <property type="component" value="Unassembled WGS sequence"/>
</dbReference>
<gene>
    <name evidence="3" type="ORF">HMPREF0731_3917</name>
</gene>
<keyword evidence="2 3" id="KW-0378">Hydrolase</keyword>
<evidence type="ECO:0000313" key="4">
    <source>
        <dbReference type="Proteomes" id="UP000005324"/>
    </source>
</evidence>
<dbReference type="InterPro" id="IPR002933">
    <property type="entry name" value="Peptidase_M20"/>
</dbReference>
<dbReference type="InterPro" id="IPR036264">
    <property type="entry name" value="Bact_exopeptidase_dim_dom"/>
</dbReference>
<accession>D5RS55</accession>
<protein>
    <submittedName>
        <fullName evidence="3">Amidase, hydantoinase/carbamoylase family</fullName>
        <ecNumber evidence="3">3.5.-.-</ecNumber>
    </submittedName>
</protein>
<dbReference type="Gene3D" id="3.30.70.360">
    <property type="match status" value="1"/>
</dbReference>
<dbReference type="Pfam" id="PF01546">
    <property type="entry name" value="Peptidase_M20"/>
    <property type="match status" value="1"/>
</dbReference>
<comment type="similarity">
    <text evidence="1">Belongs to the peptidase M20 family.</text>
</comment>
<reference evidence="3 4" key="1">
    <citation type="submission" date="2010-04" db="EMBL/GenBank/DDBJ databases">
        <authorList>
            <person name="Qin X."/>
            <person name="Bachman B."/>
            <person name="Battles P."/>
            <person name="Bell A."/>
            <person name="Bess C."/>
            <person name="Bickham C."/>
            <person name="Chaboub L."/>
            <person name="Chen D."/>
            <person name="Coyle M."/>
            <person name="Deiros D.R."/>
            <person name="Dinh H."/>
            <person name="Forbes L."/>
            <person name="Fowler G."/>
            <person name="Francisco L."/>
            <person name="Fu Q."/>
            <person name="Gubbala S."/>
            <person name="Hale W."/>
            <person name="Han Y."/>
            <person name="Hemphill L."/>
            <person name="Highlander S.K."/>
            <person name="Hirani K."/>
            <person name="Hogues M."/>
            <person name="Jackson L."/>
            <person name="Jakkamsetti A."/>
            <person name="Javaid M."/>
            <person name="Jiang H."/>
            <person name="Korchina V."/>
            <person name="Kovar C."/>
            <person name="Lara F."/>
            <person name="Lee S."/>
            <person name="Mata R."/>
            <person name="Mathew T."/>
            <person name="Moen C."/>
            <person name="Morales K."/>
            <person name="Munidasa M."/>
            <person name="Nazareth L."/>
            <person name="Ngo R."/>
            <person name="Nguyen L."/>
            <person name="Okwuonu G."/>
            <person name="Ongeri F."/>
            <person name="Patil S."/>
            <person name="Petrosino J."/>
            <person name="Pham C."/>
            <person name="Pham P."/>
            <person name="Pu L.-L."/>
            <person name="Puazo M."/>
            <person name="Raj R."/>
            <person name="Reid J."/>
            <person name="Rouhana J."/>
            <person name="Saada N."/>
            <person name="Shang Y."/>
            <person name="Simmons D."/>
            <person name="Thornton R."/>
            <person name="Warren J."/>
            <person name="Weissenberger G."/>
            <person name="Zhang J."/>
            <person name="Zhang L."/>
            <person name="Zhou C."/>
            <person name="Zhu D."/>
            <person name="Muzny D."/>
            <person name="Worley K."/>
            <person name="Gibbs R."/>
        </authorList>
    </citation>
    <scope>NUCLEOTIDE SEQUENCE [LARGE SCALE GENOMIC DNA]</scope>
    <source>
        <strain evidence="3 4">ATCC 49957</strain>
    </source>
</reference>
<dbReference type="Gene3D" id="3.40.630.10">
    <property type="entry name" value="Zn peptidases"/>
    <property type="match status" value="1"/>
</dbReference>
<name>D5RS55_9PROT</name>